<proteinExistence type="predicted"/>
<sequence length="86" mass="8985">MVLRDIDGLDVGIRVKTTRISLGLSLRAFAKQAGVGHSALKRLEDGHAVSSKGMLRILAAAGIGLTQCKHEWETRCLGCGAVGEGG</sequence>
<dbReference type="InterPro" id="IPR010982">
    <property type="entry name" value="Lambda_DNA-bd_dom_sf"/>
</dbReference>
<dbReference type="AlphaFoldDB" id="A0A0F9J6K0"/>
<dbReference type="GO" id="GO:0003677">
    <property type="term" value="F:DNA binding"/>
    <property type="evidence" value="ECO:0007669"/>
    <property type="project" value="InterPro"/>
</dbReference>
<dbReference type="Gene3D" id="1.10.260.40">
    <property type="entry name" value="lambda repressor-like DNA-binding domains"/>
    <property type="match status" value="1"/>
</dbReference>
<organism evidence="2">
    <name type="scientific">marine sediment metagenome</name>
    <dbReference type="NCBI Taxonomy" id="412755"/>
    <lineage>
        <taxon>unclassified sequences</taxon>
        <taxon>metagenomes</taxon>
        <taxon>ecological metagenomes</taxon>
    </lineage>
</organism>
<dbReference type="SUPFAM" id="SSF47413">
    <property type="entry name" value="lambda repressor-like DNA-binding domains"/>
    <property type="match status" value="1"/>
</dbReference>
<dbReference type="SMART" id="SM00530">
    <property type="entry name" value="HTH_XRE"/>
    <property type="match status" value="1"/>
</dbReference>
<name>A0A0F9J6K0_9ZZZZ</name>
<evidence type="ECO:0000313" key="2">
    <source>
        <dbReference type="EMBL" id="KKM65188.1"/>
    </source>
</evidence>
<dbReference type="Pfam" id="PF13560">
    <property type="entry name" value="HTH_31"/>
    <property type="match status" value="1"/>
</dbReference>
<dbReference type="PROSITE" id="PS50943">
    <property type="entry name" value="HTH_CROC1"/>
    <property type="match status" value="1"/>
</dbReference>
<reference evidence="2" key="1">
    <citation type="journal article" date="2015" name="Nature">
        <title>Complex archaea that bridge the gap between prokaryotes and eukaryotes.</title>
        <authorList>
            <person name="Spang A."/>
            <person name="Saw J.H."/>
            <person name="Jorgensen S.L."/>
            <person name="Zaremba-Niedzwiedzka K."/>
            <person name="Martijn J."/>
            <person name="Lind A.E."/>
            <person name="van Eijk R."/>
            <person name="Schleper C."/>
            <person name="Guy L."/>
            <person name="Ettema T.J."/>
        </authorList>
    </citation>
    <scope>NUCLEOTIDE SEQUENCE</scope>
</reference>
<protein>
    <recommendedName>
        <fullName evidence="1">HTH cro/C1-type domain-containing protein</fullName>
    </recommendedName>
</protein>
<feature type="domain" description="HTH cro/C1-type" evidence="1">
    <location>
        <begin position="15"/>
        <end position="61"/>
    </location>
</feature>
<dbReference type="InterPro" id="IPR001387">
    <property type="entry name" value="Cro/C1-type_HTH"/>
</dbReference>
<comment type="caution">
    <text evidence="2">The sequence shown here is derived from an EMBL/GenBank/DDBJ whole genome shotgun (WGS) entry which is preliminary data.</text>
</comment>
<gene>
    <name evidence="2" type="ORF">LCGC14_1493870</name>
</gene>
<dbReference type="CDD" id="cd00093">
    <property type="entry name" value="HTH_XRE"/>
    <property type="match status" value="1"/>
</dbReference>
<dbReference type="EMBL" id="LAZR01010769">
    <property type="protein sequence ID" value="KKM65188.1"/>
    <property type="molecule type" value="Genomic_DNA"/>
</dbReference>
<accession>A0A0F9J6K0</accession>
<evidence type="ECO:0000259" key="1">
    <source>
        <dbReference type="PROSITE" id="PS50943"/>
    </source>
</evidence>